<evidence type="ECO:0000313" key="1">
    <source>
        <dbReference type="EMBL" id="QTH64218.1"/>
    </source>
</evidence>
<keyword evidence="2" id="KW-1185">Reference proteome</keyword>
<organism evidence="1 2">
    <name type="scientific">Psychrosphaera ytuae</name>
    <dbReference type="NCBI Taxonomy" id="2820710"/>
    <lineage>
        <taxon>Bacteria</taxon>
        <taxon>Pseudomonadati</taxon>
        <taxon>Pseudomonadota</taxon>
        <taxon>Gammaproteobacteria</taxon>
        <taxon>Alteromonadales</taxon>
        <taxon>Pseudoalteromonadaceae</taxon>
        <taxon>Psychrosphaera</taxon>
    </lineage>
</organism>
<dbReference type="KEGG" id="psym:J1N51_01670"/>
<dbReference type="EMBL" id="CP072110">
    <property type="protein sequence ID" value="QTH64218.1"/>
    <property type="molecule type" value="Genomic_DNA"/>
</dbReference>
<protein>
    <submittedName>
        <fullName evidence="1">Uncharacterized protein</fullName>
    </submittedName>
</protein>
<name>A0A975DC50_9GAMM</name>
<accession>A0A975DC50</accession>
<evidence type="ECO:0000313" key="2">
    <source>
        <dbReference type="Proteomes" id="UP000682739"/>
    </source>
</evidence>
<dbReference type="AlphaFoldDB" id="A0A975DC50"/>
<gene>
    <name evidence="1" type="ORF">J1N51_01670</name>
</gene>
<proteinExistence type="predicted"/>
<dbReference type="RefSeq" id="WP_208832273.1">
    <property type="nucleotide sequence ID" value="NZ_CP072110.1"/>
</dbReference>
<reference evidence="1" key="1">
    <citation type="submission" date="2021-03" db="EMBL/GenBank/DDBJ databases">
        <title>Description of Psychrosphaera ytuae sp. nov. isolated from deep sea sediment of South China Sea.</title>
        <authorList>
            <person name="Zhang J."/>
            <person name="Xu X.-D."/>
        </authorList>
    </citation>
    <scope>NUCLEOTIDE SEQUENCE</scope>
    <source>
        <strain evidence="1">MTZ26</strain>
    </source>
</reference>
<sequence length="489" mass="55211">MFLALTLCASIKQANATQQSIKQVLATYPKHYYKLSKQVFRRQPSAFRLFTQIADLNDFKNKNQTAQTILLMSLNLAFLNVGLVTQRVSVSSAINSIRFKPLLVINKAFCKNHLHYLINKVVWHSQAFNMGMLVRTALGQYAFTLNRQQSLSGKVKWTVVEIDNPNQIETKDVNVLGEKDLLLTRVQPAIDYRLVDSLMVELTNYDVVKKYIEQKQELSVSRYSLTTPNTLNDFSKLLINATNKQIAEYLEAQPATAKLIQSYASNLSRVQSPIKDLKHAAALIGLAKLYPVVCNSEILKYQKTSHFIGSGEAFNKVSLLHNIAIKLGQDLKCDIPEYLGTVCLIMCHAVLLIPKGRHTATAGKLENKQGCANLAEFFDISNIEQWLKITGKMAREWQLPVSYLTLCKDYFRYIEGRLDPSALPRSAKTQLAALLMTHWVFIQIQSGIAVPKELPRTSLFKNVLGYSNSDVLSVYRDVIEKLAPHTQLL</sequence>
<dbReference type="Proteomes" id="UP000682739">
    <property type="component" value="Chromosome"/>
</dbReference>